<evidence type="ECO:0000256" key="1">
    <source>
        <dbReference type="ARBA" id="ARBA00004173"/>
    </source>
</evidence>
<dbReference type="Proteomes" id="UP001066276">
    <property type="component" value="Chromosome 6"/>
</dbReference>
<dbReference type="GO" id="GO:0005762">
    <property type="term" value="C:mitochondrial large ribosomal subunit"/>
    <property type="evidence" value="ECO:0007669"/>
    <property type="project" value="InterPro"/>
</dbReference>
<dbReference type="Pfam" id="PF18699">
    <property type="entry name" value="MRPL52"/>
    <property type="match status" value="1"/>
</dbReference>
<evidence type="ECO:0000256" key="7">
    <source>
        <dbReference type="ARBA" id="ARBA00035181"/>
    </source>
</evidence>
<evidence type="ECO:0000256" key="8">
    <source>
        <dbReference type="ARBA" id="ARBA00035425"/>
    </source>
</evidence>
<evidence type="ECO:0000256" key="5">
    <source>
        <dbReference type="ARBA" id="ARBA00023128"/>
    </source>
</evidence>
<gene>
    <name evidence="10" type="ORF">NDU88_003768</name>
</gene>
<dbReference type="GO" id="GO:0032543">
    <property type="term" value="P:mitochondrial translation"/>
    <property type="evidence" value="ECO:0007669"/>
    <property type="project" value="InterPro"/>
</dbReference>
<reference evidence="10" key="1">
    <citation type="journal article" date="2022" name="bioRxiv">
        <title>Sequencing and chromosome-scale assembly of the giantPleurodeles waltlgenome.</title>
        <authorList>
            <person name="Brown T."/>
            <person name="Elewa A."/>
            <person name="Iarovenko S."/>
            <person name="Subramanian E."/>
            <person name="Araus A.J."/>
            <person name="Petzold A."/>
            <person name="Susuki M."/>
            <person name="Suzuki K.-i.T."/>
            <person name="Hayashi T."/>
            <person name="Toyoda A."/>
            <person name="Oliveira C."/>
            <person name="Osipova E."/>
            <person name="Leigh N.D."/>
            <person name="Simon A."/>
            <person name="Yun M.H."/>
        </authorList>
    </citation>
    <scope>NUCLEOTIDE SEQUENCE</scope>
    <source>
        <strain evidence="10">20211129_DDA</strain>
        <tissue evidence="10">Liver</tissue>
    </source>
</reference>
<dbReference type="AlphaFoldDB" id="A0AAV7QDJ6"/>
<keyword evidence="4" id="KW-0689">Ribosomal protein</keyword>
<comment type="caution">
    <text evidence="10">The sequence shown here is derived from an EMBL/GenBank/DDBJ whole genome shotgun (WGS) entry which is preliminary data.</text>
</comment>
<keyword evidence="6" id="KW-0687">Ribonucleoprotein</keyword>
<name>A0AAV7QDJ6_PLEWA</name>
<proteinExistence type="inferred from homology"/>
<comment type="similarity">
    <text evidence="2">Belongs to the mitochondrion-specific ribosomal protein mL52 family.</text>
</comment>
<organism evidence="10 11">
    <name type="scientific">Pleurodeles waltl</name>
    <name type="common">Iberian ribbed newt</name>
    <dbReference type="NCBI Taxonomy" id="8319"/>
    <lineage>
        <taxon>Eukaryota</taxon>
        <taxon>Metazoa</taxon>
        <taxon>Chordata</taxon>
        <taxon>Craniata</taxon>
        <taxon>Vertebrata</taxon>
        <taxon>Euteleostomi</taxon>
        <taxon>Amphibia</taxon>
        <taxon>Batrachia</taxon>
        <taxon>Caudata</taxon>
        <taxon>Salamandroidea</taxon>
        <taxon>Salamandridae</taxon>
        <taxon>Pleurodelinae</taxon>
        <taxon>Pleurodeles</taxon>
    </lineage>
</organism>
<feature type="region of interest" description="Disordered" evidence="9">
    <location>
        <begin position="103"/>
        <end position="130"/>
    </location>
</feature>
<accession>A0AAV7QDJ6</accession>
<keyword evidence="5" id="KW-0496">Mitochondrion</keyword>
<evidence type="ECO:0000313" key="10">
    <source>
        <dbReference type="EMBL" id="KAJ1137357.1"/>
    </source>
</evidence>
<dbReference type="PANTHER" id="PTHR34090:SF1">
    <property type="entry name" value="LARGE RIBOSOMAL SUBUNIT PROTEIN ML52"/>
    <property type="match status" value="1"/>
</dbReference>
<dbReference type="InterPro" id="IPR034596">
    <property type="entry name" value="Ribosomal_mL52"/>
</dbReference>
<evidence type="ECO:0000256" key="4">
    <source>
        <dbReference type="ARBA" id="ARBA00022980"/>
    </source>
</evidence>
<dbReference type="EMBL" id="JANPWB010000010">
    <property type="protein sequence ID" value="KAJ1137357.1"/>
    <property type="molecule type" value="Genomic_DNA"/>
</dbReference>
<evidence type="ECO:0000256" key="3">
    <source>
        <dbReference type="ARBA" id="ARBA00022946"/>
    </source>
</evidence>
<sequence>MAAAVAARLGFRVSGTLSARTVHCSAANQAGQEWRIKHGLPAGGTEYGPLTDLPDWSFVDGRPAPPWKGQMRRKLAREEFARRVVMLSEEVDRGMHTWEQKQQQLLAKEEEKRKHLLKPKGALLRNKRPQ</sequence>
<dbReference type="PANTHER" id="PTHR34090">
    <property type="entry name" value="39S RIBOSOMAL PROTEIN L52, MITOCHONDRIAL"/>
    <property type="match status" value="1"/>
</dbReference>
<evidence type="ECO:0000256" key="6">
    <source>
        <dbReference type="ARBA" id="ARBA00023274"/>
    </source>
</evidence>
<evidence type="ECO:0000313" key="11">
    <source>
        <dbReference type="Proteomes" id="UP001066276"/>
    </source>
</evidence>
<dbReference type="GO" id="GO:0003735">
    <property type="term" value="F:structural constituent of ribosome"/>
    <property type="evidence" value="ECO:0007669"/>
    <property type="project" value="InterPro"/>
</dbReference>
<keyword evidence="11" id="KW-1185">Reference proteome</keyword>
<comment type="subcellular location">
    <subcellularLocation>
        <location evidence="1">Mitochondrion</location>
    </subcellularLocation>
</comment>
<keyword evidence="3" id="KW-0809">Transit peptide</keyword>
<evidence type="ECO:0000256" key="9">
    <source>
        <dbReference type="SAM" id="MobiDB-lite"/>
    </source>
</evidence>
<protein>
    <recommendedName>
        <fullName evidence="7">Large ribosomal subunit protein mL52</fullName>
    </recommendedName>
    <alternativeName>
        <fullName evidence="8">39S ribosomal protein L52, mitochondrial</fullName>
    </alternativeName>
</protein>
<evidence type="ECO:0000256" key="2">
    <source>
        <dbReference type="ARBA" id="ARBA00007232"/>
    </source>
</evidence>